<feature type="signal peptide" evidence="3">
    <location>
        <begin position="1"/>
        <end position="25"/>
    </location>
</feature>
<dbReference type="Proteomes" id="UP000243200">
    <property type="component" value="Unassembled WGS sequence"/>
</dbReference>
<feature type="compositionally biased region" description="Low complexity" evidence="1">
    <location>
        <begin position="53"/>
        <end position="81"/>
    </location>
</feature>
<evidence type="ECO:0000313" key="5">
    <source>
        <dbReference type="Proteomes" id="UP000243200"/>
    </source>
</evidence>
<evidence type="ECO:0000256" key="3">
    <source>
        <dbReference type="SAM" id="SignalP"/>
    </source>
</evidence>
<keyword evidence="2" id="KW-1133">Transmembrane helix</keyword>
<keyword evidence="2" id="KW-0472">Membrane</keyword>
<feature type="region of interest" description="Disordered" evidence="1">
    <location>
        <begin position="39"/>
        <end position="92"/>
    </location>
</feature>
<dbReference type="Pfam" id="PF09716">
    <property type="entry name" value="ETRAMP"/>
    <property type="match status" value="1"/>
</dbReference>
<feature type="transmembrane region" description="Helical" evidence="2">
    <location>
        <begin position="113"/>
        <end position="134"/>
    </location>
</feature>
<dbReference type="AlphaFoldDB" id="A0A1C3KI76"/>
<evidence type="ECO:0000313" key="4">
    <source>
        <dbReference type="EMBL" id="SBT73509.1"/>
    </source>
</evidence>
<evidence type="ECO:0000256" key="2">
    <source>
        <dbReference type="SAM" id="Phobius"/>
    </source>
</evidence>
<protein>
    <submittedName>
        <fullName evidence="4">Malarial early transcribed membrane protein (ETRAMP), putative</fullName>
    </submittedName>
</protein>
<feature type="compositionally biased region" description="Basic and acidic residues" evidence="1">
    <location>
        <begin position="140"/>
        <end position="154"/>
    </location>
</feature>
<feature type="region of interest" description="Disordered" evidence="1">
    <location>
        <begin position="135"/>
        <end position="171"/>
    </location>
</feature>
<keyword evidence="2" id="KW-0812">Transmembrane</keyword>
<accession>A0A1C3KI76</accession>
<feature type="compositionally biased region" description="Low complexity" evidence="1">
    <location>
        <begin position="156"/>
        <end position="171"/>
    </location>
</feature>
<dbReference type="NCBIfam" id="TIGR01495">
    <property type="entry name" value="ETRAMP"/>
    <property type="match status" value="1"/>
</dbReference>
<gene>
    <name evidence="4" type="primary">PowCR01_000122600</name>
    <name evidence="4" type="ORF">POWCR01_000122600</name>
</gene>
<dbReference type="VEuPathDB" id="PlasmoDB:POWCR01_000122600"/>
<dbReference type="InterPro" id="IPR006389">
    <property type="entry name" value="Early_transc_mb_plasmodium"/>
</dbReference>
<dbReference type="EMBL" id="FLRJ01000399">
    <property type="protein sequence ID" value="SBT73509.1"/>
    <property type="molecule type" value="Genomic_DNA"/>
</dbReference>
<keyword evidence="3" id="KW-0732">Signal</keyword>
<sequence>MKFSKVYSYIFALLLAVKLLNVCLCDQVNNFGSGLNSKTHGNPNAHSSNVPGSSSKTPATPSTPSAPTTPTTPSTPAAPAAPVVPSLPDEADKAIDKVDEQIEKKRNKKKICMISAAATALTLLLGSALGFGFYKYNKKGKGEPSHNGQDDTGKSETTTAEPAAPEAPEAS</sequence>
<name>A0A1C3KI76_PLAOA</name>
<organism evidence="4 5">
    <name type="scientific">Plasmodium ovale</name>
    <name type="common">malaria parasite P. ovale</name>
    <dbReference type="NCBI Taxonomy" id="36330"/>
    <lineage>
        <taxon>Eukaryota</taxon>
        <taxon>Sar</taxon>
        <taxon>Alveolata</taxon>
        <taxon>Apicomplexa</taxon>
        <taxon>Aconoidasida</taxon>
        <taxon>Haemosporida</taxon>
        <taxon>Plasmodiidae</taxon>
        <taxon>Plasmodium</taxon>
        <taxon>Plasmodium (Plasmodium)</taxon>
    </lineage>
</organism>
<reference evidence="4 5" key="1">
    <citation type="submission" date="2016-06" db="EMBL/GenBank/DDBJ databases">
        <authorList>
            <consortium name="Pathogen Informatics"/>
        </authorList>
    </citation>
    <scope>NUCLEOTIDE SEQUENCE [LARGE SCALE GENOMIC DNA]</scope>
</reference>
<evidence type="ECO:0000256" key="1">
    <source>
        <dbReference type="SAM" id="MobiDB-lite"/>
    </source>
</evidence>
<feature type="compositionally biased region" description="Polar residues" evidence="1">
    <location>
        <begin position="39"/>
        <end position="52"/>
    </location>
</feature>
<feature type="chain" id="PRO_5008677788" evidence="3">
    <location>
        <begin position="26"/>
        <end position="171"/>
    </location>
</feature>
<proteinExistence type="predicted"/>